<protein>
    <submittedName>
        <fullName evidence="8">ABC-2 family transporter protein</fullName>
    </submittedName>
</protein>
<feature type="transmembrane region" description="Helical" evidence="6">
    <location>
        <begin position="192"/>
        <end position="215"/>
    </location>
</feature>
<dbReference type="Pfam" id="PF12698">
    <property type="entry name" value="ABC2_membrane_3"/>
    <property type="match status" value="1"/>
</dbReference>
<proteinExistence type="predicted"/>
<gene>
    <name evidence="8" type="ORF">CLHUN_36880</name>
</gene>
<dbReference type="Proteomes" id="UP000191554">
    <property type="component" value="Unassembled WGS sequence"/>
</dbReference>
<keyword evidence="5 6" id="KW-0472">Membrane</keyword>
<comment type="caution">
    <text evidence="8">The sequence shown here is derived from an EMBL/GenBank/DDBJ whole genome shotgun (WGS) entry which is preliminary data.</text>
</comment>
<comment type="subcellular location">
    <subcellularLocation>
        <location evidence="1">Cell membrane</location>
        <topology evidence="1">Multi-pass membrane protein</topology>
    </subcellularLocation>
</comment>
<dbReference type="RefSeq" id="WP_080066096.1">
    <property type="nucleotide sequence ID" value="NZ_MZGX01000029.1"/>
</dbReference>
<dbReference type="STRING" id="48256.CLHUN_36880"/>
<dbReference type="EMBL" id="MZGX01000029">
    <property type="protein sequence ID" value="OPX42391.1"/>
    <property type="molecule type" value="Genomic_DNA"/>
</dbReference>
<evidence type="ECO:0000256" key="2">
    <source>
        <dbReference type="ARBA" id="ARBA00022475"/>
    </source>
</evidence>
<evidence type="ECO:0000256" key="4">
    <source>
        <dbReference type="ARBA" id="ARBA00022989"/>
    </source>
</evidence>
<dbReference type="GO" id="GO:0140359">
    <property type="term" value="F:ABC-type transporter activity"/>
    <property type="evidence" value="ECO:0007669"/>
    <property type="project" value="InterPro"/>
</dbReference>
<keyword evidence="2" id="KW-1003">Cell membrane</keyword>
<dbReference type="PANTHER" id="PTHR30294">
    <property type="entry name" value="MEMBRANE COMPONENT OF ABC TRANSPORTER YHHJ-RELATED"/>
    <property type="match status" value="1"/>
</dbReference>
<feature type="transmembrane region" description="Helical" evidence="6">
    <location>
        <begin position="270"/>
        <end position="292"/>
    </location>
</feature>
<evidence type="ECO:0000256" key="5">
    <source>
        <dbReference type="ARBA" id="ARBA00023136"/>
    </source>
</evidence>
<dbReference type="PANTHER" id="PTHR30294:SF29">
    <property type="entry name" value="MULTIDRUG ABC TRANSPORTER PERMEASE YBHS-RELATED"/>
    <property type="match status" value="1"/>
</dbReference>
<evidence type="ECO:0000256" key="6">
    <source>
        <dbReference type="SAM" id="Phobius"/>
    </source>
</evidence>
<dbReference type="Gene3D" id="3.40.1710.10">
    <property type="entry name" value="abc type-2 transporter like domain"/>
    <property type="match status" value="1"/>
</dbReference>
<accession>A0A1V4SGL4</accession>
<evidence type="ECO:0000256" key="3">
    <source>
        <dbReference type="ARBA" id="ARBA00022692"/>
    </source>
</evidence>
<evidence type="ECO:0000313" key="9">
    <source>
        <dbReference type="Proteomes" id="UP000191554"/>
    </source>
</evidence>
<dbReference type="AlphaFoldDB" id="A0A1V4SGL4"/>
<dbReference type="InterPro" id="IPR013525">
    <property type="entry name" value="ABC2_TM"/>
</dbReference>
<keyword evidence="9" id="KW-1185">Reference proteome</keyword>
<dbReference type="InterPro" id="IPR051449">
    <property type="entry name" value="ABC-2_transporter_component"/>
</dbReference>
<keyword evidence="4 6" id="KW-1133">Transmembrane helix</keyword>
<name>A0A1V4SGL4_RUMHU</name>
<feature type="domain" description="ABC-2 type transporter transmembrane" evidence="7">
    <location>
        <begin position="19"/>
        <end position="374"/>
    </location>
</feature>
<evidence type="ECO:0000259" key="7">
    <source>
        <dbReference type="Pfam" id="PF12698"/>
    </source>
</evidence>
<feature type="transmembrane region" description="Helical" evidence="6">
    <location>
        <begin position="14"/>
        <end position="35"/>
    </location>
</feature>
<dbReference type="GO" id="GO:0005886">
    <property type="term" value="C:plasma membrane"/>
    <property type="evidence" value="ECO:0007669"/>
    <property type="project" value="UniProtKB-SubCell"/>
</dbReference>
<organism evidence="8 9">
    <name type="scientific">Ruminiclostridium hungatei</name>
    <name type="common">Clostridium hungatei</name>
    <dbReference type="NCBI Taxonomy" id="48256"/>
    <lineage>
        <taxon>Bacteria</taxon>
        <taxon>Bacillati</taxon>
        <taxon>Bacillota</taxon>
        <taxon>Clostridia</taxon>
        <taxon>Eubacteriales</taxon>
        <taxon>Oscillospiraceae</taxon>
        <taxon>Ruminiclostridium</taxon>
    </lineage>
</organism>
<feature type="transmembrane region" description="Helical" evidence="6">
    <location>
        <begin position="236"/>
        <end position="258"/>
    </location>
</feature>
<reference evidence="8 9" key="1">
    <citation type="submission" date="2017-03" db="EMBL/GenBank/DDBJ databases">
        <title>Genome sequence of Clostridium hungatei DSM 14427.</title>
        <authorList>
            <person name="Poehlein A."/>
            <person name="Daniel R."/>
        </authorList>
    </citation>
    <scope>NUCLEOTIDE SEQUENCE [LARGE SCALE GENOMIC DNA]</scope>
    <source>
        <strain evidence="8 9">DSM 14427</strain>
    </source>
</reference>
<evidence type="ECO:0000256" key="1">
    <source>
        <dbReference type="ARBA" id="ARBA00004651"/>
    </source>
</evidence>
<feature type="transmembrane region" description="Helical" evidence="6">
    <location>
        <begin position="359"/>
        <end position="380"/>
    </location>
</feature>
<sequence length="389" mass="43595">MIIFKTYFKIIKKLSLPLSIYIVVFLALSIVFSYIGNSNNADTFTQSKTRVAFINEGEPSALIQGLKDYLGGHSTYVDIENRTDKLQDALFFRDAEYILRIPEGFTKNFMTGKTVTVDKTVVSGSVSSIYTDILINKYFNTARLYVNNSKEISQEELVGQIKKDLELETEVILKSAGKNTAHTSAIVYFYNYMPYILINIIILGVSSIMLVFNDIRLRRRNLCSPVSNISVNSQILLGNIVFSVSCWAMLVILSLLLYRQDMFNLNSVYFCINSLVLTITILSMSFLIGVLIKSRNAQSGISNVVSLGMCFLTGVFVPQEMLSENVLAIAKFLPTYWYIRANKAIGALTNFNMENIGPVVSYMLIELGFAVALISVTLVLSKRKQLKGT</sequence>
<keyword evidence="3 6" id="KW-0812">Transmembrane</keyword>
<evidence type="ECO:0000313" key="8">
    <source>
        <dbReference type="EMBL" id="OPX42391.1"/>
    </source>
</evidence>
<dbReference type="OrthoDB" id="9774039at2"/>